<dbReference type="Gene3D" id="3.10.520.10">
    <property type="entry name" value="ApbE-like domains"/>
    <property type="match status" value="1"/>
</dbReference>
<dbReference type="Pfam" id="PF02424">
    <property type="entry name" value="ApbE"/>
    <property type="match status" value="1"/>
</dbReference>
<evidence type="ECO:0000256" key="9">
    <source>
        <dbReference type="ARBA" id="ARBA00031306"/>
    </source>
</evidence>
<feature type="transmembrane region" description="Helical" evidence="11">
    <location>
        <begin position="12"/>
        <end position="29"/>
    </location>
</feature>
<evidence type="ECO:0000256" key="4">
    <source>
        <dbReference type="ARBA" id="ARBA00022630"/>
    </source>
</evidence>
<keyword evidence="5" id="KW-0808">Transferase</keyword>
<evidence type="ECO:0000256" key="8">
    <source>
        <dbReference type="ARBA" id="ARBA00022842"/>
    </source>
</evidence>
<gene>
    <name evidence="12" type="ORF">P245_13935</name>
</gene>
<accession>A0A0E3BFR5</accession>
<keyword evidence="6" id="KW-0479">Metal-binding</keyword>
<keyword evidence="8" id="KW-0460">Magnesium</keyword>
<protein>
    <recommendedName>
        <fullName evidence="3">FAD:protein FMN transferase</fullName>
        <ecNumber evidence="2">2.7.1.180</ecNumber>
    </recommendedName>
    <alternativeName>
        <fullName evidence="9">Flavin transferase</fullName>
    </alternativeName>
</protein>
<comment type="caution">
    <text evidence="12">The sequence shown here is derived from an EMBL/GenBank/DDBJ whole genome shotgun (WGS) entry which is preliminary data.</text>
</comment>
<comment type="cofactor">
    <cofactor evidence="1">
        <name>Mg(2+)</name>
        <dbReference type="ChEBI" id="CHEBI:18420"/>
    </cofactor>
</comment>
<dbReference type="SUPFAM" id="SSF143631">
    <property type="entry name" value="ApbE-like"/>
    <property type="match status" value="1"/>
</dbReference>
<dbReference type="EC" id="2.7.1.180" evidence="2"/>
<dbReference type="InterPro" id="IPR024932">
    <property type="entry name" value="ApbE"/>
</dbReference>
<dbReference type="Proteomes" id="UP000029567">
    <property type="component" value="Unassembled WGS sequence"/>
</dbReference>
<keyword evidence="7" id="KW-0274">FAD</keyword>
<dbReference type="GO" id="GO:0046872">
    <property type="term" value="F:metal ion binding"/>
    <property type="evidence" value="ECO:0007669"/>
    <property type="project" value="UniProtKB-KW"/>
</dbReference>
<organism evidence="12 13">
    <name type="scientific">Comamonas thiooxydans</name>
    <dbReference type="NCBI Taxonomy" id="363952"/>
    <lineage>
        <taxon>Bacteria</taxon>
        <taxon>Pseudomonadati</taxon>
        <taxon>Pseudomonadota</taxon>
        <taxon>Betaproteobacteria</taxon>
        <taxon>Burkholderiales</taxon>
        <taxon>Comamonadaceae</taxon>
        <taxon>Comamonas</taxon>
    </lineage>
</organism>
<keyword evidence="11" id="KW-1133">Transmembrane helix</keyword>
<evidence type="ECO:0000313" key="12">
    <source>
        <dbReference type="EMBL" id="KGG91063.1"/>
    </source>
</evidence>
<evidence type="ECO:0000256" key="3">
    <source>
        <dbReference type="ARBA" id="ARBA00016337"/>
    </source>
</evidence>
<evidence type="ECO:0000256" key="11">
    <source>
        <dbReference type="SAM" id="Phobius"/>
    </source>
</evidence>
<name>A0A0E3BFR5_9BURK</name>
<dbReference type="PANTHER" id="PTHR30040">
    <property type="entry name" value="THIAMINE BIOSYNTHESIS LIPOPROTEIN APBE"/>
    <property type="match status" value="1"/>
</dbReference>
<keyword evidence="11" id="KW-0812">Transmembrane</keyword>
<dbReference type="GO" id="GO:0016740">
    <property type="term" value="F:transferase activity"/>
    <property type="evidence" value="ECO:0007669"/>
    <property type="project" value="UniProtKB-KW"/>
</dbReference>
<dbReference type="InterPro" id="IPR003374">
    <property type="entry name" value="ApbE-like_sf"/>
</dbReference>
<evidence type="ECO:0000256" key="1">
    <source>
        <dbReference type="ARBA" id="ARBA00001946"/>
    </source>
</evidence>
<dbReference type="AlphaFoldDB" id="A0A0E3BFR5"/>
<dbReference type="EMBL" id="AWTN01000093">
    <property type="protein sequence ID" value="KGG91063.1"/>
    <property type="molecule type" value="Genomic_DNA"/>
</dbReference>
<sequence length="400" mass="44190">MALDGLNTRARYGRVVVFAAVFVFVWMPMPTPPRVRFDASLWQLPSSAAQSQACPRTPALDFGVQRWRPASLQHQQDGRIHRLSGQTMGTHWSLRLLNPDYLPTEPVQALLEQVFEDVIAQMSNWEADSLITRFNRSSPGEMHVVPAEFAQVLEAALHWARLSGAAMDPGMGALVSLWGFGPRQNPLQPHSGQAPASDEIERLLKTSGHGHLRWNAQTRQLQQSGGLELDFCGIAKGFAVDWAVQKLQAAGWAAGMFEIGGELRSWGERPDGRPWQVQLGTGDSVEAESLVVACREGAFATSGDFWHQFTQAGRRYSHTLDPRTGWPVTHDLASVTVFHEECMHADALATVLTVLGPQQGMDFARQHEIAAVLTSHLAPDGNEARRQVLKTPAWINLFEA</sequence>
<evidence type="ECO:0000256" key="6">
    <source>
        <dbReference type="ARBA" id="ARBA00022723"/>
    </source>
</evidence>
<keyword evidence="11" id="KW-0472">Membrane</keyword>
<evidence type="ECO:0000256" key="2">
    <source>
        <dbReference type="ARBA" id="ARBA00011955"/>
    </source>
</evidence>
<comment type="catalytic activity">
    <reaction evidence="10">
        <text>L-threonyl-[protein] + FAD = FMN-L-threonyl-[protein] + AMP + H(+)</text>
        <dbReference type="Rhea" id="RHEA:36847"/>
        <dbReference type="Rhea" id="RHEA-COMP:11060"/>
        <dbReference type="Rhea" id="RHEA-COMP:11061"/>
        <dbReference type="ChEBI" id="CHEBI:15378"/>
        <dbReference type="ChEBI" id="CHEBI:30013"/>
        <dbReference type="ChEBI" id="CHEBI:57692"/>
        <dbReference type="ChEBI" id="CHEBI:74257"/>
        <dbReference type="ChEBI" id="CHEBI:456215"/>
        <dbReference type="EC" id="2.7.1.180"/>
    </reaction>
</comment>
<proteinExistence type="predicted"/>
<evidence type="ECO:0000256" key="10">
    <source>
        <dbReference type="ARBA" id="ARBA00048540"/>
    </source>
</evidence>
<dbReference type="PANTHER" id="PTHR30040:SF2">
    <property type="entry name" value="FAD:PROTEIN FMN TRANSFERASE"/>
    <property type="match status" value="1"/>
</dbReference>
<reference evidence="12 13" key="1">
    <citation type="submission" date="2013-09" db="EMBL/GenBank/DDBJ databases">
        <title>High correlation between genotypes and phenotypes of environmental bacteria Comamonas testosteroni strains.</title>
        <authorList>
            <person name="Liu L."/>
            <person name="Zhu W."/>
            <person name="Xia X."/>
            <person name="Xu B."/>
            <person name="Luo M."/>
            <person name="Wang G."/>
        </authorList>
    </citation>
    <scope>NUCLEOTIDE SEQUENCE [LARGE SCALE GENOMIC DNA]</scope>
    <source>
        <strain evidence="12 13">JL14</strain>
    </source>
</reference>
<evidence type="ECO:0000256" key="5">
    <source>
        <dbReference type="ARBA" id="ARBA00022679"/>
    </source>
</evidence>
<keyword evidence="4" id="KW-0285">Flavoprotein</keyword>
<evidence type="ECO:0000313" key="13">
    <source>
        <dbReference type="Proteomes" id="UP000029567"/>
    </source>
</evidence>
<evidence type="ECO:0000256" key="7">
    <source>
        <dbReference type="ARBA" id="ARBA00022827"/>
    </source>
</evidence>
<keyword evidence="12" id="KW-0449">Lipoprotein</keyword>